<dbReference type="RefSeq" id="WP_199870332.1">
    <property type="nucleotide sequence ID" value="NZ_JAAGPU010000022.1"/>
</dbReference>
<dbReference type="AlphaFoldDB" id="A0A6M0H6F8"/>
<name>A0A6M0H6F8_9CLOT</name>
<keyword evidence="2" id="KW-1185">Reference proteome</keyword>
<accession>A0A6M0H6F8</accession>
<dbReference type="EMBL" id="JAAGPU010000022">
    <property type="protein sequence ID" value="NEU05573.1"/>
    <property type="molecule type" value="Genomic_DNA"/>
</dbReference>
<comment type="caution">
    <text evidence="1">The sequence shown here is derived from an EMBL/GenBank/DDBJ whole genome shotgun (WGS) entry which is preliminary data.</text>
</comment>
<protein>
    <submittedName>
        <fullName evidence="1">SLAP domain-containing protein</fullName>
    </submittedName>
</protein>
<dbReference type="InterPro" id="IPR030910">
    <property type="entry name" value="SLAP_dom"/>
</dbReference>
<sequence length="269" mass="30986">MSNSDVNCVKLKLSLHPDEEALVSDIKKMMLEEELEEFDGIKENDVNIRTSYVFDDGENIEIGVFFRNATKDDLHFTTLPLTLVDENENILVSETFKLDSLGEVPAYSARPHKILFSKANMPENININKGCKIIFSEQIETLNVAHIEYEDIENIPFEMQMFLKQSLNTLPPIEKGQVDLTTYEVYMEKDNKVKVTFLVRNGKNKTFKVEKLPITIYDKNKEIIHTTTLEIDGIELNSNKAKLFSFTIDCSNKELSEFDLSVLNLEFKR</sequence>
<dbReference type="Proteomes" id="UP000481872">
    <property type="component" value="Unassembled WGS sequence"/>
</dbReference>
<dbReference type="NCBIfam" id="TIGR04398">
    <property type="entry name" value="SLAP_DUP"/>
    <property type="match status" value="2"/>
</dbReference>
<organism evidence="1 2">
    <name type="scientific">Clostridium senegalense</name>
    <dbReference type="NCBI Taxonomy" id="1465809"/>
    <lineage>
        <taxon>Bacteria</taxon>
        <taxon>Bacillati</taxon>
        <taxon>Bacillota</taxon>
        <taxon>Clostridia</taxon>
        <taxon>Eubacteriales</taxon>
        <taxon>Clostridiaceae</taxon>
        <taxon>Clostridium</taxon>
    </lineage>
</organism>
<reference evidence="1 2" key="1">
    <citation type="submission" date="2020-02" db="EMBL/GenBank/DDBJ databases">
        <title>Genome assembly of a novel Clostridium senegalense strain.</title>
        <authorList>
            <person name="Gupta T.B."/>
            <person name="Jauregui R."/>
            <person name="Maclean P."/>
            <person name="Nawarathana A."/>
            <person name="Brightwell G."/>
        </authorList>
    </citation>
    <scope>NUCLEOTIDE SEQUENCE [LARGE SCALE GENOMIC DNA]</scope>
    <source>
        <strain evidence="1 2">AGRFS4</strain>
    </source>
</reference>
<evidence type="ECO:0000313" key="2">
    <source>
        <dbReference type="Proteomes" id="UP000481872"/>
    </source>
</evidence>
<gene>
    <name evidence="1" type="ORF">G3M99_12055</name>
</gene>
<evidence type="ECO:0000313" key="1">
    <source>
        <dbReference type="EMBL" id="NEU05573.1"/>
    </source>
</evidence>
<proteinExistence type="predicted"/>